<organism evidence="7">
    <name type="scientific">marine metagenome</name>
    <dbReference type="NCBI Taxonomy" id="408172"/>
    <lineage>
        <taxon>unclassified sequences</taxon>
        <taxon>metagenomes</taxon>
        <taxon>ecological metagenomes</taxon>
    </lineage>
</organism>
<dbReference type="InterPro" id="IPR020070">
    <property type="entry name" value="Ribosomal_bL9_N"/>
</dbReference>
<keyword evidence="3" id="KW-0694">RNA-binding</keyword>
<keyword evidence="2" id="KW-0699">rRNA-binding</keyword>
<evidence type="ECO:0000256" key="4">
    <source>
        <dbReference type="ARBA" id="ARBA00022980"/>
    </source>
</evidence>
<sequence>MKVILNKTIDGLGGEGDIVAVKDGFARNYLFPRGIAKNATKANIVAIQKEIDERKIREAKTRDNLEALTIQLDKLSLKFEMKTGEDDRLFGSVTAQMISEAITEKGYTVDKKEIEIPEPIKHIGKYFVHVKLGPELDAKIKVKVAAQK</sequence>
<dbReference type="Pfam" id="PF01281">
    <property type="entry name" value="Ribosomal_L9_N"/>
    <property type="match status" value="1"/>
</dbReference>
<dbReference type="InterPro" id="IPR009027">
    <property type="entry name" value="Ribosomal_bL9/RNase_H1_N"/>
</dbReference>
<gene>
    <name evidence="7" type="ORF">METZ01_LOCUS415067</name>
</gene>
<accession>A0A382WU46</accession>
<evidence type="ECO:0000256" key="5">
    <source>
        <dbReference type="ARBA" id="ARBA00023274"/>
    </source>
</evidence>
<dbReference type="PANTHER" id="PTHR21368">
    <property type="entry name" value="50S RIBOSOMAL PROTEIN L9"/>
    <property type="match status" value="1"/>
</dbReference>
<dbReference type="Pfam" id="PF03948">
    <property type="entry name" value="Ribosomal_L9_C"/>
    <property type="match status" value="1"/>
</dbReference>
<feature type="domain" description="Ribosomal protein L9" evidence="6">
    <location>
        <begin position="13"/>
        <end position="40"/>
    </location>
</feature>
<dbReference type="InterPro" id="IPR020069">
    <property type="entry name" value="Ribosomal_bL9_C"/>
</dbReference>
<dbReference type="SUPFAM" id="SSF55653">
    <property type="entry name" value="Ribosomal protein L9 C-domain"/>
    <property type="match status" value="1"/>
</dbReference>
<evidence type="ECO:0000259" key="6">
    <source>
        <dbReference type="PROSITE" id="PS00651"/>
    </source>
</evidence>
<dbReference type="SUPFAM" id="SSF55658">
    <property type="entry name" value="L9 N-domain-like"/>
    <property type="match status" value="1"/>
</dbReference>
<dbReference type="GO" id="GO:0006412">
    <property type="term" value="P:translation"/>
    <property type="evidence" value="ECO:0007669"/>
    <property type="project" value="InterPro"/>
</dbReference>
<keyword evidence="4" id="KW-0689">Ribosomal protein</keyword>
<dbReference type="GO" id="GO:0019843">
    <property type="term" value="F:rRNA binding"/>
    <property type="evidence" value="ECO:0007669"/>
    <property type="project" value="UniProtKB-KW"/>
</dbReference>
<evidence type="ECO:0000256" key="2">
    <source>
        <dbReference type="ARBA" id="ARBA00022730"/>
    </source>
</evidence>
<dbReference type="Gene3D" id="3.10.430.100">
    <property type="entry name" value="Ribosomal protein L9, C-terminal domain"/>
    <property type="match status" value="1"/>
</dbReference>
<dbReference type="GO" id="GO:0005840">
    <property type="term" value="C:ribosome"/>
    <property type="evidence" value="ECO:0007669"/>
    <property type="project" value="UniProtKB-KW"/>
</dbReference>
<dbReference type="InterPro" id="IPR036935">
    <property type="entry name" value="Ribosomal_bL9_N_sf"/>
</dbReference>
<dbReference type="GO" id="GO:0003735">
    <property type="term" value="F:structural constituent of ribosome"/>
    <property type="evidence" value="ECO:0007669"/>
    <property type="project" value="InterPro"/>
</dbReference>
<dbReference type="EMBL" id="UINC01162452">
    <property type="protein sequence ID" value="SVD62213.1"/>
    <property type="molecule type" value="Genomic_DNA"/>
</dbReference>
<evidence type="ECO:0000256" key="3">
    <source>
        <dbReference type="ARBA" id="ARBA00022884"/>
    </source>
</evidence>
<dbReference type="InterPro" id="IPR036791">
    <property type="entry name" value="Ribosomal_bL9_C_sf"/>
</dbReference>
<dbReference type="Gene3D" id="3.40.5.10">
    <property type="entry name" value="Ribosomal protein L9, N-terminal domain"/>
    <property type="match status" value="1"/>
</dbReference>
<evidence type="ECO:0000256" key="1">
    <source>
        <dbReference type="ARBA" id="ARBA00010605"/>
    </source>
</evidence>
<protein>
    <recommendedName>
        <fullName evidence="6">Ribosomal protein L9 domain-containing protein</fullName>
    </recommendedName>
</protein>
<dbReference type="InterPro" id="IPR000244">
    <property type="entry name" value="Ribosomal_bL9"/>
</dbReference>
<dbReference type="HAMAP" id="MF_00503">
    <property type="entry name" value="Ribosomal_bL9"/>
    <property type="match status" value="1"/>
</dbReference>
<keyword evidence="5" id="KW-0687">Ribonucleoprotein</keyword>
<proteinExistence type="inferred from homology"/>
<evidence type="ECO:0000313" key="7">
    <source>
        <dbReference type="EMBL" id="SVD62213.1"/>
    </source>
</evidence>
<comment type="similarity">
    <text evidence="1">Belongs to the bacterial ribosomal protein bL9 family.</text>
</comment>
<dbReference type="GO" id="GO:1990904">
    <property type="term" value="C:ribonucleoprotein complex"/>
    <property type="evidence" value="ECO:0007669"/>
    <property type="project" value="UniProtKB-KW"/>
</dbReference>
<dbReference type="NCBIfam" id="TIGR00158">
    <property type="entry name" value="L9"/>
    <property type="match status" value="1"/>
</dbReference>
<name>A0A382WU46_9ZZZZ</name>
<dbReference type="AlphaFoldDB" id="A0A382WU46"/>
<dbReference type="InterPro" id="IPR020594">
    <property type="entry name" value="Ribosomal_bL9_bac/chp"/>
</dbReference>
<reference evidence="7" key="1">
    <citation type="submission" date="2018-05" db="EMBL/GenBank/DDBJ databases">
        <authorList>
            <person name="Lanie J.A."/>
            <person name="Ng W.-L."/>
            <person name="Kazmierczak K.M."/>
            <person name="Andrzejewski T.M."/>
            <person name="Davidsen T.M."/>
            <person name="Wayne K.J."/>
            <person name="Tettelin H."/>
            <person name="Glass J.I."/>
            <person name="Rusch D."/>
            <person name="Podicherti R."/>
            <person name="Tsui H.-C.T."/>
            <person name="Winkler M.E."/>
        </authorList>
    </citation>
    <scope>NUCLEOTIDE SEQUENCE</scope>
</reference>
<dbReference type="PROSITE" id="PS00651">
    <property type="entry name" value="RIBOSOMAL_L9"/>
    <property type="match status" value="1"/>
</dbReference>